<accession>A0A4Q4TRF4</accession>
<dbReference type="SUPFAM" id="SSF53474">
    <property type="entry name" value="alpha/beta-Hydrolases"/>
    <property type="match status" value="1"/>
</dbReference>
<dbReference type="STRING" id="155417.A0A4Q4TRF4"/>
<dbReference type="AlphaFoldDB" id="A0A4Q4TRF4"/>
<evidence type="ECO:0000259" key="1">
    <source>
        <dbReference type="Pfam" id="PF12697"/>
    </source>
</evidence>
<keyword evidence="3" id="KW-1185">Reference proteome</keyword>
<organism evidence="2 3">
    <name type="scientific">Monosporascus ibericus</name>
    <dbReference type="NCBI Taxonomy" id="155417"/>
    <lineage>
        <taxon>Eukaryota</taxon>
        <taxon>Fungi</taxon>
        <taxon>Dikarya</taxon>
        <taxon>Ascomycota</taxon>
        <taxon>Pezizomycotina</taxon>
        <taxon>Sordariomycetes</taxon>
        <taxon>Xylariomycetidae</taxon>
        <taxon>Xylariales</taxon>
        <taxon>Xylariales incertae sedis</taxon>
        <taxon>Monosporascus</taxon>
    </lineage>
</organism>
<comment type="caution">
    <text evidence="2">The sequence shown here is derived from an EMBL/GenBank/DDBJ whole genome shotgun (WGS) entry which is preliminary data.</text>
</comment>
<dbReference type="Pfam" id="PF12697">
    <property type="entry name" value="Abhydrolase_6"/>
    <property type="match status" value="1"/>
</dbReference>
<dbReference type="PANTHER" id="PTHR45763:SF46">
    <property type="entry name" value="AB HYDROLASE-1 DOMAIN-CONTAINING PROTEIN"/>
    <property type="match status" value="1"/>
</dbReference>
<gene>
    <name evidence="2" type="ORF">DL764_001575</name>
</gene>
<name>A0A4Q4TRF4_9PEZI</name>
<dbReference type="OrthoDB" id="294702at2759"/>
<evidence type="ECO:0000313" key="3">
    <source>
        <dbReference type="Proteomes" id="UP000293360"/>
    </source>
</evidence>
<dbReference type="Proteomes" id="UP000293360">
    <property type="component" value="Unassembled WGS sequence"/>
</dbReference>
<dbReference type="Gene3D" id="3.40.50.1820">
    <property type="entry name" value="alpha/beta hydrolase"/>
    <property type="match status" value="1"/>
</dbReference>
<evidence type="ECO:0000313" key="2">
    <source>
        <dbReference type="EMBL" id="RYP08964.1"/>
    </source>
</evidence>
<proteinExistence type="predicted"/>
<protein>
    <recommendedName>
        <fullName evidence="1">AB hydrolase-1 domain-containing protein</fullName>
    </recommendedName>
</protein>
<sequence length="279" mass="31426">MHSGRYKHCGTLGQAIAPPSGRMLGYHSSGPATGTPVIYIHGHPDSGVTITRPRETHIASELNIRWIGPDRPGVGLSTPYDSQDILDYPADIQALAEHLRLPNYYILGTSGGTGFTLACAKDLPPSQLKGHPAEFTEYFQTEYVPLAQQDDAAALEKRIRSEFEESFTGEDRDVVPEENTFKMAVAAFRQAWVQGAWAHANGMEFHWRPWGFMLEDVAFPAIRLWYGENDVITTPAMGKYMAERPEKSVYREYVGESHYTIWREKNLKEMVRDLLEIHG</sequence>
<dbReference type="PANTHER" id="PTHR45763">
    <property type="entry name" value="HYDROLASE, ALPHA/BETA FOLD FAMILY PROTEIN, EXPRESSED-RELATED"/>
    <property type="match status" value="1"/>
</dbReference>
<feature type="domain" description="AB hydrolase-1" evidence="1">
    <location>
        <begin position="37"/>
        <end position="259"/>
    </location>
</feature>
<reference evidence="2 3" key="1">
    <citation type="submission" date="2018-06" db="EMBL/GenBank/DDBJ databases">
        <title>Complete Genomes of Monosporascus.</title>
        <authorList>
            <person name="Robinson A.J."/>
            <person name="Natvig D.O."/>
        </authorList>
    </citation>
    <scope>NUCLEOTIDE SEQUENCE [LARGE SCALE GENOMIC DNA]</scope>
    <source>
        <strain evidence="2 3">CBS 110550</strain>
    </source>
</reference>
<dbReference type="EMBL" id="QJNU01000050">
    <property type="protein sequence ID" value="RYP08964.1"/>
    <property type="molecule type" value="Genomic_DNA"/>
</dbReference>
<dbReference type="InterPro" id="IPR000073">
    <property type="entry name" value="AB_hydrolase_1"/>
</dbReference>
<dbReference type="InterPro" id="IPR029058">
    <property type="entry name" value="AB_hydrolase_fold"/>
</dbReference>